<dbReference type="InterPro" id="IPR001245">
    <property type="entry name" value="Ser-Thr/Tyr_kinase_cat_dom"/>
</dbReference>
<dbReference type="InterPro" id="IPR011009">
    <property type="entry name" value="Kinase-like_dom_sf"/>
</dbReference>
<evidence type="ECO:0000256" key="4">
    <source>
        <dbReference type="ARBA" id="ARBA00022777"/>
    </source>
</evidence>
<dbReference type="SUPFAM" id="SSF56112">
    <property type="entry name" value="Protein kinase-like (PK-like)"/>
    <property type="match status" value="2"/>
</dbReference>
<feature type="binding site" evidence="6">
    <location>
        <position position="172"/>
    </location>
    <ligand>
        <name>ATP</name>
        <dbReference type="ChEBI" id="CHEBI:30616"/>
    </ligand>
</feature>
<keyword evidence="4" id="KW-0418">Kinase</keyword>
<evidence type="ECO:0000256" key="3">
    <source>
        <dbReference type="ARBA" id="ARBA00022741"/>
    </source>
</evidence>
<dbReference type="CDD" id="cd14066">
    <property type="entry name" value="STKc_IRAK"/>
    <property type="match status" value="2"/>
</dbReference>
<dbReference type="InterPro" id="IPR021820">
    <property type="entry name" value="S-locus_recpt_kinase_C"/>
</dbReference>
<dbReference type="PROSITE" id="PS00108">
    <property type="entry name" value="PROTEIN_KINASE_ST"/>
    <property type="match status" value="2"/>
</dbReference>
<organism evidence="9 10">
    <name type="scientific">Vitis vinifera</name>
    <name type="common">Grape</name>
    <dbReference type="NCBI Taxonomy" id="29760"/>
    <lineage>
        <taxon>Eukaryota</taxon>
        <taxon>Viridiplantae</taxon>
        <taxon>Streptophyta</taxon>
        <taxon>Embryophyta</taxon>
        <taxon>Tracheophyta</taxon>
        <taxon>Spermatophyta</taxon>
        <taxon>Magnoliopsida</taxon>
        <taxon>eudicotyledons</taxon>
        <taxon>Gunneridae</taxon>
        <taxon>Pentapetalae</taxon>
        <taxon>rosids</taxon>
        <taxon>Vitales</taxon>
        <taxon>Vitaceae</taxon>
        <taxon>Viteae</taxon>
        <taxon>Vitis</taxon>
    </lineage>
</organism>
<dbReference type="InterPro" id="IPR008271">
    <property type="entry name" value="Ser/Thr_kinase_AS"/>
</dbReference>
<dbReference type="InterPro" id="IPR017441">
    <property type="entry name" value="Protein_kinase_ATP_BS"/>
</dbReference>
<feature type="binding site" evidence="6">
    <location>
        <position position="574"/>
    </location>
    <ligand>
        <name>ATP</name>
        <dbReference type="ChEBI" id="CHEBI:30616"/>
    </ligand>
</feature>
<keyword evidence="7" id="KW-1133">Transmembrane helix</keyword>
<proteinExistence type="predicted"/>
<feature type="transmembrane region" description="Helical" evidence="7">
    <location>
        <begin position="62"/>
        <end position="82"/>
    </location>
</feature>
<evidence type="ECO:0000313" key="10">
    <source>
        <dbReference type="Proteomes" id="UP001227230"/>
    </source>
</evidence>
<dbReference type="Gene3D" id="3.30.200.20">
    <property type="entry name" value="Phosphorylase Kinase, domain 1"/>
    <property type="match status" value="2"/>
</dbReference>
<dbReference type="Gene3D" id="1.10.510.10">
    <property type="entry name" value="Transferase(Phosphotransferase) domain 1"/>
    <property type="match status" value="2"/>
</dbReference>
<keyword evidence="3 6" id="KW-0547">Nucleotide-binding</keyword>
<evidence type="ECO:0000313" key="9">
    <source>
        <dbReference type="EMBL" id="WJZ96230.1"/>
    </source>
</evidence>
<keyword evidence="7" id="KW-0812">Transmembrane</keyword>
<dbReference type="Proteomes" id="UP001227230">
    <property type="component" value="Chromosome 10"/>
</dbReference>
<protein>
    <recommendedName>
        <fullName evidence="8">Protein kinase domain-containing protein</fullName>
    </recommendedName>
</protein>
<dbReference type="Pfam" id="PF11883">
    <property type="entry name" value="DUF3403"/>
    <property type="match status" value="1"/>
</dbReference>
<dbReference type="Pfam" id="PF07714">
    <property type="entry name" value="PK_Tyr_Ser-Thr"/>
    <property type="match status" value="2"/>
</dbReference>
<feature type="domain" description="Protein kinase" evidence="8">
    <location>
        <begin position="144"/>
        <end position="430"/>
    </location>
</feature>
<evidence type="ECO:0000256" key="5">
    <source>
        <dbReference type="ARBA" id="ARBA00022840"/>
    </source>
</evidence>
<gene>
    <name evidence="9" type="ORF">VitviT2T_014936</name>
</gene>
<evidence type="ECO:0000256" key="7">
    <source>
        <dbReference type="SAM" id="Phobius"/>
    </source>
</evidence>
<dbReference type="PANTHER" id="PTHR27002:SF1082">
    <property type="entry name" value="OS06G0693000 PROTEIN"/>
    <property type="match status" value="1"/>
</dbReference>
<sequence length="864" mass="97318">MVATGLGGPGVCGVGRGLCNGGKKRRGMVATGFVSGWPNRRVGGVTAVRPPVGADKSRDMKVTVTVTVIIGTIFVAVFIYFSRRWITKRRAKNKKRKEMLSSDRGDVHLNVSDANILGDRMNQVKLEELPLVDFGKLVTATNNFDEANKLGQGGFGSVYRGRLPEGQEIAVKRLSRASAQGLEEFMNEVVVISKLQHRNLVRLLGCCIEGDEKMLIYEYMPKKSLDALLFDPLRQETLDWKKRFSIIEGIGRGLLYLHRDSRLRIIHRDLKASNILLDANLNPKISDFGMARIFGGNQDQANTIRVVGTYGYMSPEYAMEGRFSEKSDVFSFGVLLLEIVSGRRNNSFYHDEQSLSLLGYAWKLWNEDNMEALIDGSISEACFQDEILRCIHVGLLCVQELAKDRPSISTVVSMLCSEIARLPTPKKPAFTERQISKDTESLGQSQNNCSVDRATEQRRMKVIVAIALIIGIIAIAISICTYFSRRWISKQRAKKETREEMLSLCRGDIYPIFSDSELLGDDVNQVKLEELPLLDFEKLVSATNNFHEANKLGQGGFGSVYRGKFPGGQDIAVKRLSRASAQGLEEFMNEVVLISKLQHRNLVRLLGCCFKGEEKILIYEYMPNKSLDAFLFDPLKKESLNWRKRFSIIEGIGRGLLYLHRDSRLRIIHRDLKASNILLDEDLNPKISDFGMARIFGRKQDQANTVRVVGTYGYMSPEYAIEGRFSEKSDVFSFGVLLLEIVSGRRNSSFYHDEQSLSLLGYAWKLWNEDNMEALIDGSISEACFQEEILRCIHVGLLCVQELAKDRPSISTVVPMLCSEIAHLPPPKQPAFTERQIGKDTESSQLRQRKYSVDRATITVIHGR</sequence>
<dbReference type="PROSITE" id="PS50011">
    <property type="entry name" value="PROTEIN_KINASE_DOM"/>
    <property type="match status" value="2"/>
</dbReference>
<keyword evidence="1" id="KW-0723">Serine/threonine-protein kinase</keyword>
<reference evidence="9 10" key="1">
    <citation type="journal article" date="2023" name="Hortic Res">
        <title>The complete reference genome for grapevine (Vitis vinifera L.) genetics and breeding.</title>
        <authorList>
            <person name="Shi X."/>
            <person name="Cao S."/>
            <person name="Wang X."/>
            <person name="Huang S."/>
            <person name="Wang Y."/>
            <person name="Liu Z."/>
            <person name="Liu W."/>
            <person name="Leng X."/>
            <person name="Peng Y."/>
            <person name="Wang N."/>
            <person name="Wang Y."/>
            <person name="Ma Z."/>
            <person name="Xu X."/>
            <person name="Zhang F."/>
            <person name="Xue H."/>
            <person name="Zhong H."/>
            <person name="Wang Y."/>
            <person name="Zhang K."/>
            <person name="Velt A."/>
            <person name="Avia K."/>
            <person name="Holtgrawe D."/>
            <person name="Grimplet J."/>
            <person name="Matus J.T."/>
            <person name="Ware D."/>
            <person name="Wu X."/>
            <person name="Wang H."/>
            <person name="Liu C."/>
            <person name="Fang Y."/>
            <person name="Rustenholz C."/>
            <person name="Cheng Z."/>
            <person name="Xiao H."/>
            <person name="Zhou Y."/>
        </authorList>
    </citation>
    <scope>NUCLEOTIDE SEQUENCE [LARGE SCALE GENOMIC DNA]</scope>
    <source>
        <strain evidence="10">cv. Pinot noir / PN40024</strain>
        <tissue evidence="9">Leaf</tissue>
    </source>
</reference>
<keyword evidence="10" id="KW-1185">Reference proteome</keyword>
<feature type="domain" description="Protein kinase" evidence="8">
    <location>
        <begin position="546"/>
        <end position="832"/>
    </location>
</feature>
<dbReference type="PROSITE" id="PS00107">
    <property type="entry name" value="PROTEIN_KINASE_ATP"/>
    <property type="match status" value="2"/>
</dbReference>
<evidence type="ECO:0000259" key="8">
    <source>
        <dbReference type="PROSITE" id="PS50011"/>
    </source>
</evidence>
<name>A0ABY9CQB5_VITVI</name>
<dbReference type="InterPro" id="IPR000719">
    <property type="entry name" value="Prot_kinase_dom"/>
</dbReference>
<accession>A0ABY9CQB5</accession>
<dbReference type="SMART" id="SM00220">
    <property type="entry name" value="S_TKc"/>
    <property type="match status" value="2"/>
</dbReference>
<dbReference type="EMBL" id="CP126657">
    <property type="protein sequence ID" value="WJZ96230.1"/>
    <property type="molecule type" value="Genomic_DNA"/>
</dbReference>
<evidence type="ECO:0000256" key="6">
    <source>
        <dbReference type="PROSITE-ProRule" id="PRU10141"/>
    </source>
</evidence>
<dbReference type="PANTHER" id="PTHR27002">
    <property type="entry name" value="RECEPTOR-LIKE SERINE/THREONINE-PROTEIN KINASE SD1-8"/>
    <property type="match status" value="1"/>
</dbReference>
<evidence type="ECO:0000256" key="1">
    <source>
        <dbReference type="ARBA" id="ARBA00022527"/>
    </source>
</evidence>
<keyword evidence="5 6" id="KW-0067">ATP-binding</keyword>
<evidence type="ECO:0000256" key="2">
    <source>
        <dbReference type="ARBA" id="ARBA00022679"/>
    </source>
</evidence>
<feature type="transmembrane region" description="Helical" evidence="7">
    <location>
        <begin position="462"/>
        <end position="484"/>
    </location>
</feature>
<keyword evidence="7" id="KW-0472">Membrane</keyword>
<keyword evidence="2" id="KW-0808">Transferase</keyword>